<reference evidence="6" key="1">
    <citation type="submission" date="2022-07" db="EMBL/GenBank/DDBJ databases">
        <title>Taxonomic analysis of Microcella humidisoli nov. sp., isolated from riverside soil.</title>
        <authorList>
            <person name="Molina K.M."/>
            <person name="Kim S.B."/>
        </authorList>
    </citation>
    <scope>NUCLEOTIDE SEQUENCE</scope>
    <source>
        <strain evidence="6">MMS21-STM10</strain>
    </source>
</reference>
<dbReference type="SUPFAM" id="SSF52172">
    <property type="entry name" value="CheY-like"/>
    <property type="match status" value="1"/>
</dbReference>
<dbReference type="PIRSF" id="PIRSF036625">
    <property type="entry name" value="GAF_ANTAR"/>
    <property type="match status" value="1"/>
</dbReference>
<evidence type="ECO:0000313" key="7">
    <source>
        <dbReference type="Proteomes" id="UP001060039"/>
    </source>
</evidence>
<dbReference type="PROSITE" id="PS50921">
    <property type="entry name" value="ANTAR"/>
    <property type="match status" value="1"/>
</dbReference>
<keyword evidence="2" id="KW-0418">Kinase</keyword>
<dbReference type="InterPro" id="IPR029016">
    <property type="entry name" value="GAF-like_dom_sf"/>
</dbReference>
<evidence type="ECO:0000256" key="4">
    <source>
        <dbReference type="ARBA" id="ARBA00023163"/>
    </source>
</evidence>
<dbReference type="InterPro" id="IPR005561">
    <property type="entry name" value="ANTAR"/>
</dbReference>
<dbReference type="Pfam" id="PF03861">
    <property type="entry name" value="ANTAR"/>
    <property type="match status" value="1"/>
</dbReference>
<keyword evidence="7" id="KW-1185">Reference proteome</keyword>
<dbReference type="InterPro" id="IPR012074">
    <property type="entry name" value="GAF_ANTAR"/>
</dbReference>
<dbReference type="InterPro" id="IPR011006">
    <property type="entry name" value="CheY-like_superfamily"/>
</dbReference>
<dbReference type="RefSeq" id="WP_255159590.1">
    <property type="nucleotide sequence ID" value="NZ_CP101497.1"/>
</dbReference>
<dbReference type="Gene3D" id="3.30.450.40">
    <property type="match status" value="1"/>
</dbReference>
<evidence type="ECO:0000313" key="6">
    <source>
        <dbReference type="EMBL" id="UTT62447.1"/>
    </source>
</evidence>
<dbReference type="Pfam" id="PF13185">
    <property type="entry name" value="GAF_2"/>
    <property type="match status" value="1"/>
</dbReference>
<evidence type="ECO:0000256" key="2">
    <source>
        <dbReference type="ARBA" id="ARBA00022777"/>
    </source>
</evidence>
<dbReference type="SMART" id="SM01012">
    <property type="entry name" value="ANTAR"/>
    <property type="match status" value="1"/>
</dbReference>
<evidence type="ECO:0000256" key="1">
    <source>
        <dbReference type="ARBA" id="ARBA00022679"/>
    </source>
</evidence>
<keyword evidence="4" id="KW-0804">Transcription</keyword>
<keyword evidence="3" id="KW-0805">Transcription regulation</keyword>
<keyword evidence="1" id="KW-0808">Transferase</keyword>
<protein>
    <submittedName>
        <fullName evidence="6">GAF and ANTAR domain-containing protein</fullName>
    </submittedName>
</protein>
<dbReference type="InterPro" id="IPR036388">
    <property type="entry name" value="WH-like_DNA-bd_sf"/>
</dbReference>
<sequence>MIEKSRDQRVADAFVAVADTLIADFDIIDLLHTLINECVELLDVDAGGLVLADEQGDLQLVASSSEQAHLVEIMQLNAGAGPCVDAFTKGHAVTVGDIELDGDTWPAFQAAALAQGFHAVFATPMRLRGQVLGALNLFSTAPGGPTEQDAVIAQALADIATIGILQERSIRESHILNEQLQRALESRVLIEQAKGVLAAVHELDMDQAFRALRDYARANRLTLRTVAEQVAERSVEGLLDAVLAASRTPSERVRSTPGS</sequence>
<dbReference type="Gene3D" id="1.10.10.10">
    <property type="entry name" value="Winged helix-like DNA-binding domain superfamily/Winged helix DNA-binding domain"/>
    <property type="match status" value="1"/>
</dbReference>
<name>A0ABY5FWY5_9MICO</name>
<dbReference type="EMBL" id="CP101497">
    <property type="protein sequence ID" value="UTT62447.1"/>
    <property type="molecule type" value="Genomic_DNA"/>
</dbReference>
<gene>
    <name evidence="6" type="ORF">NNL39_12455</name>
</gene>
<evidence type="ECO:0000256" key="3">
    <source>
        <dbReference type="ARBA" id="ARBA00023015"/>
    </source>
</evidence>
<evidence type="ECO:0000259" key="5">
    <source>
        <dbReference type="PROSITE" id="PS50921"/>
    </source>
</evidence>
<dbReference type="InterPro" id="IPR003018">
    <property type="entry name" value="GAF"/>
</dbReference>
<accession>A0ABY5FWY5</accession>
<feature type="domain" description="ANTAR" evidence="5">
    <location>
        <begin position="170"/>
        <end position="231"/>
    </location>
</feature>
<organism evidence="6 7">
    <name type="scientific">Microcella humidisoli</name>
    <dbReference type="NCBI Taxonomy" id="2963406"/>
    <lineage>
        <taxon>Bacteria</taxon>
        <taxon>Bacillati</taxon>
        <taxon>Actinomycetota</taxon>
        <taxon>Actinomycetes</taxon>
        <taxon>Micrococcales</taxon>
        <taxon>Microbacteriaceae</taxon>
        <taxon>Microcella</taxon>
    </lineage>
</organism>
<dbReference type="Proteomes" id="UP001060039">
    <property type="component" value="Chromosome"/>
</dbReference>
<dbReference type="SMART" id="SM00065">
    <property type="entry name" value="GAF"/>
    <property type="match status" value="1"/>
</dbReference>
<proteinExistence type="predicted"/>
<dbReference type="SUPFAM" id="SSF55781">
    <property type="entry name" value="GAF domain-like"/>
    <property type="match status" value="1"/>
</dbReference>